<feature type="domain" description="Protein kinase" evidence="15">
    <location>
        <begin position="58"/>
        <end position="309"/>
    </location>
</feature>
<protein>
    <recommendedName>
        <fullName evidence="3">non-specific serine/threonine protein kinase</fullName>
        <ecNumber evidence="3">2.7.11.1</ecNumber>
    </recommendedName>
</protein>
<dbReference type="InterPro" id="IPR008271">
    <property type="entry name" value="Ser/Thr_kinase_AS"/>
</dbReference>
<evidence type="ECO:0000256" key="1">
    <source>
        <dbReference type="ARBA" id="ARBA00004123"/>
    </source>
</evidence>
<keyword evidence="10" id="KW-0119">Carbohydrate metabolism</keyword>
<reference evidence="16 17" key="1">
    <citation type="submission" date="2023-08" db="EMBL/GenBank/DDBJ databases">
        <title>Black Yeasts Isolated from many extreme environments.</title>
        <authorList>
            <person name="Coleine C."/>
            <person name="Stajich J.E."/>
            <person name="Selbmann L."/>
        </authorList>
    </citation>
    <scope>NUCLEOTIDE SEQUENCE [LARGE SCALE GENOMIC DNA]</scope>
    <source>
        <strain evidence="16 17">CCFEE 5885</strain>
    </source>
</reference>
<evidence type="ECO:0000256" key="7">
    <source>
        <dbReference type="ARBA" id="ARBA00022777"/>
    </source>
</evidence>
<evidence type="ECO:0000256" key="4">
    <source>
        <dbReference type="ARBA" id="ARBA00022527"/>
    </source>
</evidence>
<keyword evidence="6 13" id="KW-0547">Nucleotide-binding</keyword>
<keyword evidence="9" id="KW-0539">Nucleus</keyword>
<evidence type="ECO:0000256" key="9">
    <source>
        <dbReference type="ARBA" id="ARBA00023242"/>
    </source>
</evidence>
<evidence type="ECO:0000256" key="11">
    <source>
        <dbReference type="ARBA" id="ARBA00047899"/>
    </source>
</evidence>
<feature type="region of interest" description="Disordered" evidence="14">
    <location>
        <begin position="628"/>
        <end position="663"/>
    </location>
</feature>
<evidence type="ECO:0000256" key="13">
    <source>
        <dbReference type="PROSITE-ProRule" id="PRU10141"/>
    </source>
</evidence>
<evidence type="ECO:0000259" key="15">
    <source>
        <dbReference type="PROSITE" id="PS50011"/>
    </source>
</evidence>
<feature type="binding site" evidence="13">
    <location>
        <position position="87"/>
    </location>
    <ligand>
        <name>ATP</name>
        <dbReference type="ChEBI" id="CHEBI:30616"/>
    </ligand>
</feature>
<evidence type="ECO:0000256" key="2">
    <source>
        <dbReference type="ARBA" id="ARBA00006234"/>
    </source>
</evidence>
<dbReference type="SUPFAM" id="SSF56112">
    <property type="entry name" value="Protein kinase-like (PK-like)"/>
    <property type="match status" value="1"/>
</dbReference>
<feature type="region of interest" description="Disordered" evidence="14">
    <location>
        <begin position="413"/>
        <end position="470"/>
    </location>
</feature>
<feature type="compositionally biased region" description="Polar residues" evidence="14">
    <location>
        <begin position="12"/>
        <end position="22"/>
    </location>
</feature>
<keyword evidence="4" id="KW-0723">Serine/threonine-protein kinase</keyword>
<sequence length="921" mass="102647">MASQINDDELSMSFSTDTQARSRPSIPLVSPPARATMSETPPAESPSTTRAVQRLNAYQLVRNIGEGSFGKVKLARHRVTGQEVAMKIINRRKLISRDLAGRIEREIQYLQLLRHPHIIKLYNVITTKTEIYMVLEYVPMELFDYIVKHGRLGETKARKLFQQIICAVEYCHRHKIVHRDLKPENLLLDKNMNVKIADFGLSNIMTDGNFLKTSCGSPNYAAPEVIGGKLYAGPEVDVWSCGVILYVFLVGRLPFDDEFIPTLFKKIQAGSFHIPSQTPPGAADLIRRCLMVHPVQRIQIPEIRQHEWFVKDLPAYLREPVEEFVDTGVDSDKAIDPRQLAPGKPIEVVEQMHEKVISKLGQTMGYPQEDVKDALSKDEPSAIKDAYLIVRENQLMMDQPDYRDKFPELGDFLSKSPPVEPNYAGFPSTPRMSMSRGMDDIKPLTPTSTREHRRISRTMSDTSSLIREDERPRVSTVKVLNTSLPGVHEDLLRVREKARAEGKDPDSIFQVPSADNNDALTQPIPEEVDDQAGVPVKLSQADQDATAKALKPHSKSFTNLANMGVQKDTAQVTPTVSEQEKEKKPPVKSKGRKWQFGIRSRNQPFEAMKCLYNALTTAGAEWEVIPSVKASSQSEDDSGNDQDDGGNDSGGELDLPPVPELEPGQRHHILQSKYDHLPADYYIPRDPWNIRARILKKGLLMPGELAPISGHSSAVSLPSEAQQQLKRHIEELGAHTTEEIIRALGANGPTTNIAQKLKSSSRHNSRPSSGTGEHNGYGHDASAAPASTNSRPDGSTGIDITKLTGNNIGIWIFIDIQLYTLDSQTFVVDFKCDGYQNVIWYEPKHKPVTNPSSTVVSPTTSRPQSGIDSVSISRSNSYDLKKAEGYWKPISKRFYNVEKEVSSPYPYIDVASDLIAQLASG</sequence>
<feature type="compositionally biased region" description="Acidic residues" evidence="14">
    <location>
        <begin position="1"/>
        <end position="10"/>
    </location>
</feature>
<organism evidence="16 17">
    <name type="scientific">Lithohypha guttulata</name>
    <dbReference type="NCBI Taxonomy" id="1690604"/>
    <lineage>
        <taxon>Eukaryota</taxon>
        <taxon>Fungi</taxon>
        <taxon>Dikarya</taxon>
        <taxon>Ascomycota</taxon>
        <taxon>Pezizomycotina</taxon>
        <taxon>Eurotiomycetes</taxon>
        <taxon>Chaetothyriomycetidae</taxon>
        <taxon>Chaetothyriales</taxon>
        <taxon>Trichomeriaceae</taxon>
        <taxon>Lithohypha</taxon>
    </lineage>
</organism>
<dbReference type="PANTHER" id="PTHR24346">
    <property type="entry name" value="MAP/MICROTUBULE AFFINITY-REGULATING KINASE"/>
    <property type="match status" value="1"/>
</dbReference>
<keyword evidence="7 16" id="KW-0418">Kinase</keyword>
<dbReference type="EMBL" id="JAVRRG010000092">
    <property type="protein sequence ID" value="KAK5087369.1"/>
    <property type="molecule type" value="Genomic_DNA"/>
</dbReference>
<evidence type="ECO:0000256" key="14">
    <source>
        <dbReference type="SAM" id="MobiDB-lite"/>
    </source>
</evidence>
<dbReference type="InterPro" id="IPR011009">
    <property type="entry name" value="Kinase-like_dom_sf"/>
</dbReference>
<comment type="caution">
    <text evidence="16">The sequence shown here is derived from an EMBL/GenBank/DDBJ whole genome shotgun (WGS) entry which is preliminary data.</text>
</comment>
<dbReference type="InterPro" id="IPR013896">
    <property type="entry name" value="SNF1_UBA"/>
</dbReference>
<dbReference type="Pfam" id="PF08587">
    <property type="entry name" value="UBA_2"/>
    <property type="match status" value="1"/>
</dbReference>
<feature type="region of interest" description="Disordered" evidence="14">
    <location>
        <begin position="1"/>
        <end position="49"/>
    </location>
</feature>
<dbReference type="Gene3D" id="3.30.200.20">
    <property type="entry name" value="Phosphorylase Kinase, domain 1"/>
    <property type="match status" value="1"/>
</dbReference>
<dbReference type="Pfam" id="PF16579">
    <property type="entry name" value="AdenylateSensor"/>
    <property type="match status" value="1"/>
</dbReference>
<keyword evidence="8 13" id="KW-0067">ATP-binding</keyword>
<gene>
    <name evidence="16" type="primary">SNF1</name>
    <name evidence="16" type="ORF">LTR24_006810</name>
</gene>
<evidence type="ECO:0000256" key="3">
    <source>
        <dbReference type="ARBA" id="ARBA00012513"/>
    </source>
</evidence>
<dbReference type="CDD" id="cd14334">
    <property type="entry name" value="UBA_SNF1_fungi"/>
    <property type="match status" value="1"/>
</dbReference>
<evidence type="ECO:0000313" key="16">
    <source>
        <dbReference type="EMBL" id="KAK5087369.1"/>
    </source>
</evidence>
<feature type="compositionally biased region" description="Low complexity" evidence="14">
    <location>
        <begin position="849"/>
        <end position="863"/>
    </location>
</feature>
<feature type="region of interest" description="Disordered" evidence="14">
    <location>
        <begin position="570"/>
        <end position="593"/>
    </location>
</feature>
<comment type="similarity">
    <text evidence="2">Belongs to the protein kinase superfamily. CAMK Ser/Thr protein kinase family. SNF1 subfamily.</text>
</comment>
<dbReference type="Pfam" id="PF00069">
    <property type="entry name" value="Pkinase"/>
    <property type="match status" value="1"/>
</dbReference>
<dbReference type="PROSITE" id="PS00108">
    <property type="entry name" value="PROTEIN_KINASE_ST"/>
    <property type="match status" value="1"/>
</dbReference>
<dbReference type="SMART" id="SM00220">
    <property type="entry name" value="S_TKc"/>
    <property type="match status" value="1"/>
</dbReference>
<feature type="region of interest" description="Disordered" evidence="14">
    <location>
        <begin position="849"/>
        <end position="868"/>
    </location>
</feature>
<comment type="catalytic activity">
    <reaction evidence="12">
        <text>L-seryl-[protein] + ATP = O-phospho-L-seryl-[protein] + ADP + H(+)</text>
        <dbReference type="Rhea" id="RHEA:17989"/>
        <dbReference type="Rhea" id="RHEA-COMP:9863"/>
        <dbReference type="Rhea" id="RHEA-COMP:11604"/>
        <dbReference type="ChEBI" id="CHEBI:15378"/>
        <dbReference type="ChEBI" id="CHEBI:29999"/>
        <dbReference type="ChEBI" id="CHEBI:30616"/>
        <dbReference type="ChEBI" id="CHEBI:83421"/>
        <dbReference type="ChEBI" id="CHEBI:456216"/>
        <dbReference type="EC" id="2.7.11.1"/>
    </reaction>
</comment>
<dbReference type="GO" id="GO:0004674">
    <property type="term" value="F:protein serine/threonine kinase activity"/>
    <property type="evidence" value="ECO:0007669"/>
    <property type="project" value="UniProtKB-EC"/>
</dbReference>
<keyword evidence="5 16" id="KW-0808">Transferase</keyword>
<evidence type="ECO:0000256" key="12">
    <source>
        <dbReference type="ARBA" id="ARBA00048679"/>
    </source>
</evidence>
<dbReference type="Proteomes" id="UP001345013">
    <property type="component" value="Unassembled WGS sequence"/>
</dbReference>
<dbReference type="PROSITE" id="PS00107">
    <property type="entry name" value="PROTEIN_KINASE_ATP"/>
    <property type="match status" value="1"/>
</dbReference>
<dbReference type="Gene3D" id="1.10.8.10">
    <property type="entry name" value="DNA helicase RuvA subunit, C-terminal domain"/>
    <property type="match status" value="1"/>
</dbReference>
<evidence type="ECO:0000256" key="10">
    <source>
        <dbReference type="ARBA" id="ARBA00023277"/>
    </source>
</evidence>
<evidence type="ECO:0000256" key="5">
    <source>
        <dbReference type="ARBA" id="ARBA00022679"/>
    </source>
</evidence>
<dbReference type="PANTHER" id="PTHR24346:SF110">
    <property type="entry name" value="NON-SPECIFIC SERINE_THREONINE PROTEIN KINASE"/>
    <property type="match status" value="1"/>
</dbReference>
<dbReference type="CDD" id="cd14079">
    <property type="entry name" value="STKc_AMPK_alpha"/>
    <property type="match status" value="1"/>
</dbReference>
<evidence type="ECO:0000313" key="17">
    <source>
        <dbReference type="Proteomes" id="UP001345013"/>
    </source>
</evidence>
<dbReference type="Gene3D" id="3.30.310.80">
    <property type="entry name" value="Kinase associated domain 1, KA1"/>
    <property type="match status" value="2"/>
</dbReference>
<comment type="subcellular location">
    <subcellularLocation>
        <location evidence="1">Nucleus</location>
    </subcellularLocation>
</comment>
<feature type="region of interest" description="Disordered" evidence="14">
    <location>
        <begin position="756"/>
        <end position="794"/>
    </location>
</feature>
<evidence type="ECO:0000256" key="6">
    <source>
        <dbReference type="ARBA" id="ARBA00022741"/>
    </source>
</evidence>
<accession>A0ABR0K5E4</accession>
<dbReference type="InterPro" id="IPR032270">
    <property type="entry name" value="AMPK_C"/>
</dbReference>
<dbReference type="InterPro" id="IPR000719">
    <property type="entry name" value="Prot_kinase_dom"/>
</dbReference>
<dbReference type="InterPro" id="IPR028375">
    <property type="entry name" value="KA1/Ssp2_C"/>
</dbReference>
<dbReference type="PROSITE" id="PS50011">
    <property type="entry name" value="PROTEIN_KINASE_DOM"/>
    <property type="match status" value="1"/>
</dbReference>
<feature type="compositionally biased region" description="Acidic residues" evidence="14">
    <location>
        <begin position="634"/>
        <end position="646"/>
    </location>
</feature>
<evidence type="ECO:0000256" key="8">
    <source>
        <dbReference type="ARBA" id="ARBA00022840"/>
    </source>
</evidence>
<comment type="catalytic activity">
    <reaction evidence="11">
        <text>L-threonyl-[protein] + ATP = O-phospho-L-threonyl-[protein] + ADP + H(+)</text>
        <dbReference type="Rhea" id="RHEA:46608"/>
        <dbReference type="Rhea" id="RHEA-COMP:11060"/>
        <dbReference type="Rhea" id="RHEA-COMP:11605"/>
        <dbReference type="ChEBI" id="CHEBI:15378"/>
        <dbReference type="ChEBI" id="CHEBI:30013"/>
        <dbReference type="ChEBI" id="CHEBI:30616"/>
        <dbReference type="ChEBI" id="CHEBI:61977"/>
        <dbReference type="ChEBI" id="CHEBI:456216"/>
        <dbReference type="EC" id="2.7.11.1"/>
    </reaction>
</comment>
<proteinExistence type="inferred from homology"/>
<dbReference type="SUPFAM" id="SSF103243">
    <property type="entry name" value="KA1-like"/>
    <property type="match status" value="1"/>
</dbReference>
<dbReference type="EC" id="2.7.11.1" evidence="3"/>
<keyword evidence="17" id="KW-1185">Reference proteome</keyword>
<name>A0ABR0K5E4_9EURO</name>
<dbReference type="InterPro" id="IPR017441">
    <property type="entry name" value="Protein_kinase_ATP_BS"/>
</dbReference>
<dbReference type="Gene3D" id="1.10.510.10">
    <property type="entry name" value="Transferase(Phosphotransferase) domain 1"/>
    <property type="match status" value="1"/>
</dbReference>